<proteinExistence type="predicted"/>
<protein>
    <submittedName>
        <fullName evidence="1">Uncharacterized protein</fullName>
    </submittedName>
</protein>
<comment type="caution">
    <text evidence="1">The sequence shown here is derived from an EMBL/GenBank/DDBJ whole genome shotgun (WGS) entry which is preliminary data.</text>
</comment>
<dbReference type="OrthoDB" id="5880295at2759"/>
<gene>
    <name evidence="1" type="ORF">MENT_LOCUS11247</name>
</gene>
<reference evidence="1 2" key="1">
    <citation type="submission" date="2020-08" db="EMBL/GenBank/DDBJ databases">
        <authorList>
            <person name="Koutsovoulos G."/>
            <person name="Danchin GJ E."/>
        </authorList>
    </citation>
    <scope>NUCLEOTIDE SEQUENCE [LARGE SCALE GENOMIC DNA]</scope>
</reference>
<evidence type="ECO:0000313" key="2">
    <source>
        <dbReference type="Proteomes" id="UP000580250"/>
    </source>
</evidence>
<dbReference type="AlphaFoldDB" id="A0A6V7UE63"/>
<accession>A0A6V7UE63</accession>
<evidence type="ECO:0000313" key="1">
    <source>
        <dbReference type="EMBL" id="CAD2153790.1"/>
    </source>
</evidence>
<name>A0A6V7UE63_MELEN</name>
<sequence length="58" mass="6214">MGGCCGCLKVILDNETADIRINVIEPTNIPQDLVSAVSNVPYGTRLSVPRSSIKNNNL</sequence>
<dbReference type="Proteomes" id="UP000580250">
    <property type="component" value="Unassembled WGS sequence"/>
</dbReference>
<organism evidence="1 2">
    <name type="scientific">Meloidogyne enterolobii</name>
    <name type="common">Root-knot nematode worm</name>
    <name type="synonym">Meloidogyne mayaguensis</name>
    <dbReference type="NCBI Taxonomy" id="390850"/>
    <lineage>
        <taxon>Eukaryota</taxon>
        <taxon>Metazoa</taxon>
        <taxon>Ecdysozoa</taxon>
        <taxon>Nematoda</taxon>
        <taxon>Chromadorea</taxon>
        <taxon>Rhabditida</taxon>
        <taxon>Tylenchina</taxon>
        <taxon>Tylenchomorpha</taxon>
        <taxon>Tylenchoidea</taxon>
        <taxon>Meloidogynidae</taxon>
        <taxon>Meloidogyninae</taxon>
        <taxon>Meloidogyne</taxon>
    </lineage>
</organism>
<dbReference type="EMBL" id="CAJEWN010000054">
    <property type="protein sequence ID" value="CAD2153790.1"/>
    <property type="molecule type" value="Genomic_DNA"/>
</dbReference>